<evidence type="ECO:0000256" key="2">
    <source>
        <dbReference type="ARBA" id="ARBA00022729"/>
    </source>
</evidence>
<dbReference type="InterPro" id="IPR036188">
    <property type="entry name" value="FAD/NAD-bd_sf"/>
</dbReference>
<dbReference type="PANTHER" id="PTHR46091:SF3">
    <property type="entry name" value="AMINE OXIDASE DOMAIN-CONTAINING PROTEIN"/>
    <property type="match status" value="1"/>
</dbReference>
<keyword evidence="1" id="KW-0285">Flavoprotein</keyword>
<evidence type="ECO:0000313" key="8">
    <source>
        <dbReference type="Proteomes" id="UP000243904"/>
    </source>
</evidence>
<dbReference type="EMBL" id="LT629750">
    <property type="protein sequence ID" value="SDS93104.1"/>
    <property type="molecule type" value="Genomic_DNA"/>
</dbReference>
<evidence type="ECO:0000256" key="3">
    <source>
        <dbReference type="ARBA" id="ARBA00022827"/>
    </source>
</evidence>
<dbReference type="SUPFAM" id="SSF51905">
    <property type="entry name" value="FAD/NAD(P)-binding domain"/>
    <property type="match status" value="1"/>
</dbReference>
<dbReference type="PRINTS" id="PR00420">
    <property type="entry name" value="RNGMNOXGNASE"/>
</dbReference>
<name>A0A1H1W7S1_9BRAD</name>
<keyword evidence="2" id="KW-0732">Signal</keyword>
<keyword evidence="8" id="KW-1185">Reference proteome</keyword>
<protein>
    <submittedName>
        <fullName evidence="7">Phytoene dehydrogenase-related protein</fullName>
    </submittedName>
</protein>
<evidence type="ECO:0000256" key="5">
    <source>
        <dbReference type="ARBA" id="ARBA00023027"/>
    </source>
</evidence>
<dbReference type="GO" id="GO:0016491">
    <property type="term" value="F:oxidoreductase activity"/>
    <property type="evidence" value="ECO:0007669"/>
    <property type="project" value="InterPro"/>
</dbReference>
<dbReference type="Pfam" id="PF01593">
    <property type="entry name" value="Amino_oxidase"/>
    <property type="match status" value="1"/>
</dbReference>
<sequence>MARYDVVVIGAGLGGLTAGAILARAGRKVLIIERSNSVGGAASSYKSGDLFVEGSLHETSDPHDPRDPKHDALTRAGVIDAVKWIPSGVFYEVRGGPLDRPFVMPDNFDEARRALTERFPEARSGIEQLLGEMERIASAVGTLSKSAGASRNPRENVGALLKLAPAIGDWRLSLSEKLDRVFGDNEAVKCALAANLSYFHDDPGTLWWIFFAMAQGSYLQSGGRYVQGGSQRLSSALARAVRVAGGEVLVRRIVNSVALDAQGQTSTVSHTARDGSDPQTVECRRIIGNAAPETLAALMPASAAEKLRESYAQQTPSASLFALTLGLSRPPREFGINVYSTQLLPRDMTRLSDYAKGAALMAAEPGEQMPPMSVVDYAAIDSGVPAPPHVLSILGPDHLSNWDSSDMDAYREKRGRWQAAIVRYLDSIYPGLANGVVASSFNSALSVRQYLNAPHGAVYGFAPAPQRSTRRIPRRSPRTVVPGLYLASAYAGFGGYSGVVQSAGACADMILGEG</sequence>
<gene>
    <name evidence="7" type="ORF">SAMN05444158_3724</name>
</gene>
<keyword evidence="4" id="KW-0521">NADP</keyword>
<dbReference type="RefSeq" id="WP_146688305.1">
    <property type="nucleotide sequence ID" value="NZ_LT629750.1"/>
</dbReference>
<evidence type="ECO:0000256" key="4">
    <source>
        <dbReference type="ARBA" id="ARBA00022857"/>
    </source>
</evidence>
<evidence type="ECO:0000313" key="7">
    <source>
        <dbReference type="EMBL" id="SDS93104.1"/>
    </source>
</evidence>
<proteinExistence type="predicted"/>
<feature type="domain" description="Amine oxidase" evidence="6">
    <location>
        <begin position="13"/>
        <end position="510"/>
    </location>
</feature>
<dbReference type="InterPro" id="IPR052206">
    <property type="entry name" value="Retinol_saturase"/>
</dbReference>
<accession>A0A1H1W7S1</accession>
<keyword evidence="5" id="KW-0520">NAD</keyword>
<dbReference type="AlphaFoldDB" id="A0A1H1W7S1"/>
<dbReference type="Gene3D" id="3.50.50.60">
    <property type="entry name" value="FAD/NAD(P)-binding domain"/>
    <property type="match status" value="2"/>
</dbReference>
<dbReference type="Proteomes" id="UP000243904">
    <property type="component" value="Chromosome I"/>
</dbReference>
<evidence type="ECO:0000259" key="6">
    <source>
        <dbReference type="Pfam" id="PF01593"/>
    </source>
</evidence>
<dbReference type="PANTHER" id="PTHR46091">
    <property type="entry name" value="BLR7054 PROTEIN"/>
    <property type="match status" value="1"/>
</dbReference>
<reference evidence="8" key="1">
    <citation type="submission" date="2016-10" db="EMBL/GenBank/DDBJ databases">
        <authorList>
            <person name="Varghese N."/>
            <person name="Submissions S."/>
        </authorList>
    </citation>
    <scope>NUCLEOTIDE SEQUENCE [LARGE SCALE GENOMIC DNA]</scope>
    <source>
        <strain evidence="8">GAS369</strain>
    </source>
</reference>
<dbReference type="InterPro" id="IPR002937">
    <property type="entry name" value="Amino_oxidase"/>
</dbReference>
<organism evidence="7 8">
    <name type="scientific">Bradyrhizobium canariense</name>
    <dbReference type="NCBI Taxonomy" id="255045"/>
    <lineage>
        <taxon>Bacteria</taxon>
        <taxon>Pseudomonadati</taxon>
        <taxon>Pseudomonadota</taxon>
        <taxon>Alphaproteobacteria</taxon>
        <taxon>Hyphomicrobiales</taxon>
        <taxon>Nitrobacteraceae</taxon>
        <taxon>Bradyrhizobium</taxon>
    </lineage>
</organism>
<evidence type="ECO:0000256" key="1">
    <source>
        <dbReference type="ARBA" id="ARBA00022630"/>
    </source>
</evidence>
<keyword evidence="3" id="KW-0274">FAD</keyword>